<dbReference type="EC" id="6.3.4.15" evidence="2"/>
<dbReference type="InterPro" id="IPR036388">
    <property type="entry name" value="WH-like_DNA-bd_sf"/>
</dbReference>
<keyword evidence="2" id="KW-0067">ATP-binding</keyword>
<dbReference type="RefSeq" id="WP_244716893.1">
    <property type="nucleotide sequence ID" value="NZ_CP095072.1"/>
</dbReference>
<keyword evidence="1 2" id="KW-0436">Ligase</keyword>
<accession>A0ABY4EUN5</accession>
<evidence type="ECO:0000256" key="1">
    <source>
        <dbReference type="ARBA" id="ARBA00022598"/>
    </source>
</evidence>
<dbReference type="Gene3D" id="1.10.10.10">
    <property type="entry name" value="Winged helix-like DNA-binding domain superfamily/Winged helix DNA-binding domain"/>
    <property type="match status" value="1"/>
</dbReference>
<feature type="binding site" evidence="2">
    <location>
        <begin position="122"/>
        <end position="124"/>
    </location>
    <ligand>
        <name>biotin</name>
        <dbReference type="ChEBI" id="CHEBI:57586"/>
    </ligand>
</feature>
<dbReference type="PROSITE" id="PS51733">
    <property type="entry name" value="BPL_LPL_CATALYTIC"/>
    <property type="match status" value="1"/>
</dbReference>
<gene>
    <name evidence="2" type="primary">birA</name>
    <name evidence="4" type="ORF">MUN88_16265</name>
</gene>
<dbReference type="NCBIfam" id="TIGR00121">
    <property type="entry name" value="birA_ligase"/>
    <property type="match status" value="1"/>
</dbReference>
<feature type="domain" description="BPL/LPL catalytic" evidence="3">
    <location>
        <begin position="71"/>
        <end position="262"/>
    </location>
</feature>
<dbReference type="InterPro" id="IPR030855">
    <property type="entry name" value="Bifunct_BirA"/>
</dbReference>
<keyword evidence="2" id="KW-0804">Transcription</keyword>
<sequence>MVSSKRYQLISILAEQGDNYISGQMLSERLKISRTAIWKHMNELKKDGYQFESAPKKGYRLIKKPDNLNESTIKWGLKTDWLGKQIEFQESMTSTQDIAHELARKGAAHGTVVTTNNQLQGRGRMDRTWHSDHDGGIWMSLILRPDIPPHQASQITLFVAVTLVESLERHTGLDIQIKWPNDLFINGKKISGILTEMQAELESIQYLIIGFGINVNQSIEQLPSEINKLSTSLRIESDHNWDKLTLIQQLLQDFEKAYEVYLETGFEPVKQKWLNHAYKLHEMVHIKTFQEEYDAEIKGVYDDGALIVRKQNGEDKRIYSADITW</sequence>
<reference evidence="4 5" key="1">
    <citation type="submission" date="2022-04" db="EMBL/GenBank/DDBJ databases">
        <title>Gracilibacillus sp. isolated from saltern.</title>
        <authorList>
            <person name="Won M."/>
            <person name="Lee C.-M."/>
            <person name="Woen H.-Y."/>
            <person name="Kwon S.-W."/>
        </authorList>
    </citation>
    <scope>NUCLEOTIDE SEQUENCE [LARGE SCALE GENOMIC DNA]</scope>
    <source>
        <strain evidence="4 5">SSWR10-1</strain>
    </source>
</reference>
<dbReference type="GO" id="GO:0004077">
    <property type="term" value="F:biotin--[biotin carboxyl-carrier protein] ligase activity"/>
    <property type="evidence" value="ECO:0007669"/>
    <property type="project" value="UniProtKB-EC"/>
</dbReference>
<dbReference type="Gene3D" id="3.30.930.10">
    <property type="entry name" value="Bira Bifunctional Protein, Domain 2"/>
    <property type="match status" value="1"/>
</dbReference>
<proteinExistence type="inferred from homology"/>
<evidence type="ECO:0000313" key="4">
    <source>
        <dbReference type="EMBL" id="UOQ47598.1"/>
    </source>
</evidence>
<dbReference type="EMBL" id="CP095072">
    <property type="protein sequence ID" value="UOQ47598.1"/>
    <property type="molecule type" value="Genomic_DNA"/>
</dbReference>
<dbReference type="HAMAP" id="MF_00978">
    <property type="entry name" value="Bifunct_BirA"/>
    <property type="match status" value="1"/>
</dbReference>
<dbReference type="SUPFAM" id="SSF46785">
    <property type="entry name" value="Winged helix' DNA-binding domain"/>
    <property type="match status" value="1"/>
</dbReference>
<keyword evidence="2" id="KW-0547">Nucleotide-binding</keyword>
<dbReference type="PANTHER" id="PTHR12835:SF5">
    <property type="entry name" value="BIOTIN--PROTEIN LIGASE"/>
    <property type="match status" value="1"/>
</dbReference>
<dbReference type="SUPFAM" id="SSF55681">
    <property type="entry name" value="Class II aaRS and biotin synthetases"/>
    <property type="match status" value="1"/>
</dbReference>
<comment type="caution">
    <text evidence="2">Lacks conserved residue(s) required for the propagation of feature annotation.</text>
</comment>
<keyword evidence="5" id="KW-1185">Reference proteome</keyword>
<dbReference type="CDD" id="cd16442">
    <property type="entry name" value="BPL"/>
    <property type="match status" value="1"/>
</dbReference>
<comment type="function">
    <text evidence="2">Acts both as a biotin--[acetyl-CoA-carboxylase] ligase and a repressor.</text>
</comment>
<keyword evidence="2" id="KW-0092">Biotin</keyword>
<evidence type="ECO:0000259" key="3">
    <source>
        <dbReference type="PROSITE" id="PS51733"/>
    </source>
</evidence>
<dbReference type="InterPro" id="IPR036390">
    <property type="entry name" value="WH_DNA-bd_sf"/>
</dbReference>
<keyword evidence="2" id="KW-0678">Repressor</keyword>
<dbReference type="PANTHER" id="PTHR12835">
    <property type="entry name" value="BIOTIN PROTEIN LIGASE"/>
    <property type="match status" value="1"/>
</dbReference>
<comment type="similarity">
    <text evidence="2">Belongs to the biotin--protein ligase family.</text>
</comment>
<dbReference type="InterPro" id="IPR013196">
    <property type="entry name" value="HTH_11"/>
</dbReference>
<dbReference type="Gene3D" id="2.30.30.100">
    <property type="match status" value="1"/>
</dbReference>
<feature type="DNA-binding region" description="H-T-H motif" evidence="2">
    <location>
        <begin position="23"/>
        <end position="42"/>
    </location>
</feature>
<evidence type="ECO:0000256" key="2">
    <source>
        <dbReference type="HAMAP-Rule" id="MF_00978"/>
    </source>
</evidence>
<dbReference type="Pfam" id="PF08279">
    <property type="entry name" value="HTH_11"/>
    <property type="match status" value="1"/>
</dbReference>
<dbReference type="InterPro" id="IPR045864">
    <property type="entry name" value="aa-tRNA-synth_II/BPL/LPL"/>
</dbReference>
<dbReference type="InterPro" id="IPR004143">
    <property type="entry name" value="BPL_LPL_catalytic"/>
</dbReference>
<name>A0ABY4EUN5_9BACI</name>
<comment type="catalytic activity">
    <reaction evidence="2">
        <text>biotin + L-lysyl-[protein] + ATP = N(6)-biotinyl-L-lysyl-[protein] + AMP + diphosphate + H(+)</text>
        <dbReference type="Rhea" id="RHEA:11756"/>
        <dbReference type="Rhea" id="RHEA-COMP:9752"/>
        <dbReference type="Rhea" id="RHEA-COMP:10505"/>
        <dbReference type="ChEBI" id="CHEBI:15378"/>
        <dbReference type="ChEBI" id="CHEBI:29969"/>
        <dbReference type="ChEBI" id="CHEBI:30616"/>
        <dbReference type="ChEBI" id="CHEBI:33019"/>
        <dbReference type="ChEBI" id="CHEBI:57586"/>
        <dbReference type="ChEBI" id="CHEBI:83144"/>
        <dbReference type="ChEBI" id="CHEBI:456215"/>
        <dbReference type="EC" id="6.3.4.15"/>
    </reaction>
</comment>
<keyword evidence="2" id="KW-0805">Transcription regulation</keyword>
<dbReference type="Proteomes" id="UP000831782">
    <property type="component" value="Chromosome"/>
</dbReference>
<feature type="binding site" evidence="2">
    <location>
        <position position="118"/>
    </location>
    <ligand>
        <name>biotin</name>
        <dbReference type="ChEBI" id="CHEBI:57586"/>
    </ligand>
</feature>
<feature type="binding site" evidence="2">
    <location>
        <position position="189"/>
    </location>
    <ligand>
        <name>biotin</name>
        <dbReference type="ChEBI" id="CHEBI:57586"/>
    </ligand>
</feature>
<protein>
    <recommendedName>
        <fullName evidence="2">Bifunctional ligase/repressor BirA</fullName>
    </recommendedName>
    <alternativeName>
        <fullName evidence="2">Biotin--[acetyl-CoA-carboxylase] ligase</fullName>
        <ecNumber evidence="2">6.3.4.15</ecNumber>
    </alternativeName>
    <alternativeName>
        <fullName evidence="2">Biotin--protein ligase</fullName>
    </alternativeName>
    <alternativeName>
        <fullName evidence="2">Biotin-[acetyl-CoA carboxylase] synthetase</fullName>
    </alternativeName>
</protein>
<organism evidence="4 5">
    <name type="scientific">Gracilibacillus caseinilyticus</name>
    <dbReference type="NCBI Taxonomy" id="2932256"/>
    <lineage>
        <taxon>Bacteria</taxon>
        <taxon>Bacillati</taxon>
        <taxon>Bacillota</taxon>
        <taxon>Bacilli</taxon>
        <taxon>Bacillales</taxon>
        <taxon>Bacillaceae</taxon>
        <taxon>Gracilibacillus</taxon>
    </lineage>
</organism>
<dbReference type="InterPro" id="IPR004408">
    <property type="entry name" value="Biotin_CoA_COase_ligase"/>
</dbReference>
<dbReference type="Pfam" id="PF03099">
    <property type="entry name" value="BPL_LplA_LipB"/>
    <property type="match status" value="1"/>
</dbReference>
<keyword evidence="2" id="KW-0238">DNA-binding</keyword>
<evidence type="ECO:0000313" key="5">
    <source>
        <dbReference type="Proteomes" id="UP000831782"/>
    </source>
</evidence>